<evidence type="ECO:0000256" key="1">
    <source>
        <dbReference type="ARBA" id="ARBA00009080"/>
    </source>
</evidence>
<dbReference type="InterPro" id="IPR029154">
    <property type="entry name" value="HIBADH-like_NADP-bd"/>
</dbReference>
<protein>
    <recommendedName>
        <fullName evidence="6">3-hydroxyisobutyrate dehydrogenase</fullName>
        <shortName evidence="6">HIBADH</shortName>
        <ecNumber evidence="6">1.1.1.31</ecNumber>
    </recommendedName>
</protein>
<evidence type="ECO:0000256" key="4">
    <source>
        <dbReference type="ARBA" id="ARBA00023027"/>
    </source>
</evidence>
<dbReference type="InterPro" id="IPR002204">
    <property type="entry name" value="3-OH-isobutyrate_DH-rel_CS"/>
</dbReference>
<gene>
    <name evidence="9" type="primary">mmsB</name>
    <name evidence="9" type="ORF">I7V36_04405</name>
</gene>
<comment type="catalytic activity">
    <reaction evidence="6">
        <text>3-hydroxy-2-methylpropanoate + NAD(+) = 2-methyl-3-oxopropanoate + NADH + H(+)</text>
        <dbReference type="Rhea" id="RHEA:17681"/>
        <dbReference type="ChEBI" id="CHEBI:11805"/>
        <dbReference type="ChEBI" id="CHEBI:15378"/>
        <dbReference type="ChEBI" id="CHEBI:57540"/>
        <dbReference type="ChEBI" id="CHEBI:57700"/>
        <dbReference type="ChEBI" id="CHEBI:57945"/>
        <dbReference type="EC" id="1.1.1.31"/>
    </reaction>
</comment>
<keyword evidence="4 6" id="KW-0520">NAD</keyword>
<dbReference type="FunFam" id="1.10.1040.10:FF:000006">
    <property type="entry name" value="3-hydroxyisobutyrate dehydrogenase"/>
    <property type="match status" value="1"/>
</dbReference>
<evidence type="ECO:0000259" key="7">
    <source>
        <dbReference type="Pfam" id="PF03446"/>
    </source>
</evidence>
<dbReference type="EMBL" id="JAEDAF010000003">
    <property type="protein sequence ID" value="MBH8579331.1"/>
    <property type="molecule type" value="Genomic_DNA"/>
</dbReference>
<comment type="caution">
    <text evidence="9">The sequence shown here is derived from an EMBL/GenBank/DDBJ whole genome shotgun (WGS) entry which is preliminary data.</text>
</comment>
<dbReference type="RefSeq" id="WP_198057135.1">
    <property type="nucleotide sequence ID" value="NZ_JAEDAF010000003.1"/>
</dbReference>
<evidence type="ECO:0000259" key="8">
    <source>
        <dbReference type="Pfam" id="PF14833"/>
    </source>
</evidence>
<dbReference type="SUPFAM" id="SSF51735">
    <property type="entry name" value="NAD(P)-binding Rossmann-fold domains"/>
    <property type="match status" value="1"/>
</dbReference>
<feature type="domain" description="3-hydroxyisobutyrate dehydrogenase-like NAD-binding" evidence="8">
    <location>
        <begin position="167"/>
        <end position="293"/>
    </location>
</feature>
<dbReference type="InterPro" id="IPR013328">
    <property type="entry name" value="6PGD_dom2"/>
</dbReference>
<dbReference type="PIRSF" id="PIRSF000103">
    <property type="entry name" value="HIBADH"/>
    <property type="match status" value="1"/>
</dbReference>
<comment type="similarity">
    <text evidence="1 6">Belongs to the HIBADH-related family.</text>
</comment>
<evidence type="ECO:0000313" key="10">
    <source>
        <dbReference type="Proteomes" id="UP000651738"/>
    </source>
</evidence>
<evidence type="ECO:0000256" key="6">
    <source>
        <dbReference type="RuleBase" id="RU910714"/>
    </source>
</evidence>
<dbReference type="SUPFAM" id="SSF48179">
    <property type="entry name" value="6-phosphogluconate dehydrogenase C-terminal domain-like"/>
    <property type="match status" value="1"/>
</dbReference>
<dbReference type="EC" id="1.1.1.31" evidence="6"/>
<feature type="domain" description="6-phosphogluconate dehydrogenase NADP-binding" evidence="7">
    <location>
        <begin position="2"/>
        <end position="164"/>
    </location>
</feature>
<organism evidence="9 10">
    <name type="scientific">Bisbaumannia pacifica</name>
    <dbReference type="NCBI Taxonomy" id="77098"/>
    <lineage>
        <taxon>Bacteria</taxon>
        <taxon>Pseudomonadati</taxon>
        <taxon>Pseudomonadota</taxon>
        <taxon>Gammaproteobacteria</taxon>
        <taxon>Oceanospirillales</taxon>
        <taxon>Halomonadaceae</taxon>
        <taxon>Bisbaumannia</taxon>
    </lineage>
</organism>
<dbReference type="AlphaFoldDB" id="A0ABD4L007"/>
<reference evidence="9 10" key="1">
    <citation type="submission" date="2020-12" db="EMBL/GenBank/DDBJ databases">
        <title>Draft genome sequence of Halomonas pacifica strain CARE-V15.</title>
        <authorList>
            <person name="Vignesh N."/>
            <person name="Thabitha A."/>
            <person name="Saravanan R."/>
            <person name="Manigandan V."/>
        </authorList>
    </citation>
    <scope>NUCLEOTIDE SEQUENCE [LARGE SCALE GENOMIC DNA]</scope>
    <source>
        <strain evidence="9 10">CARE-V15</strain>
    </source>
</reference>
<evidence type="ECO:0000256" key="2">
    <source>
        <dbReference type="ARBA" id="ARBA00022456"/>
    </source>
</evidence>
<dbReference type="GO" id="GO:0009083">
    <property type="term" value="P:branched-chain amino acid catabolic process"/>
    <property type="evidence" value="ECO:0007669"/>
    <property type="project" value="UniProtKB-KW"/>
</dbReference>
<feature type="active site" evidence="5">
    <location>
        <position position="173"/>
    </location>
</feature>
<dbReference type="InterPro" id="IPR006115">
    <property type="entry name" value="6PGDH_NADP-bd"/>
</dbReference>
<keyword evidence="2 6" id="KW-0101">Branched-chain amino acid catabolism</keyword>
<accession>A0ABD4L007</accession>
<dbReference type="GO" id="GO:0008442">
    <property type="term" value="F:3-hydroxyisobutyrate dehydrogenase activity"/>
    <property type="evidence" value="ECO:0007669"/>
    <property type="project" value="UniProtKB-EC"/>
</dbReference>
<dbReference type="NCBIfam" id="TIGR01692">
    <property type="entry name" value="HIBADH"/>
    <property type="match status" value="1"/>
</dbReference>
<evidence type="ECO:0000256" key="5">
    <source>
        <dbReference type="PIRSR" id="PIRSR000103-1"/>
    </source>
</evidence>
<dbReference type="InterPro" id="IPR011548">
    <property type="entry name" value="HIBADH"/>
</dbReference>
<name>A0ABD4L007_9GAMM</name>
<comment type="pathway">
    <text evidence="6">Amino-acid degradation; L-valine degradation.</text>
</comment>
<evidence type="ECO:0000256" key="3">
    <source>
        <dbReference type="ARBA" id="ARBA00023002"/>
    </source>
</evidence>
<dbReference type="Pfam" id="PF03446">
    <property type="entry name" value="NAD_binding_2"/>
    <property type="match status" value="1"/>
</dbReference>
<dbReference type="InterPro" id="IPR008927">
    <property type="entry name" value="6-PGluconate_DH-like_C_sf"/>
</dbReference>
<dbReference type="PANTHER" id="PTHR22981">
    <property type="entry name" value="3-HYDROXYISOBUTYRATE DEHYDROGENASE-RELATED"/>
    <property type="match status" value="1"/>
</dbReference>
<dbReference type="PANTHER" id="PTHR22981:SF7">
    <property type="entry name" value="3-HYDROXYISOBUTYRATE DEHYDROGENASE, MITOCHONDRIAL"/>
    <property type="match status" value="1"/>
</dbReference>
<dbReference type="InterPro" id="IPR015815">
    <property type="entry name" value="HIBADH-related"/>
</dbReference>
<dbReference type="Proteomes" id="UP000651738">
    <property type="component" value="Unassembled WGS sequence"/>
</dbReference>
<dbReference type="InterPro" id="IPR036291">
    <property type="entry name" value="NAD(P)-bd_dom_sf"/>
</dbReference>
<proteinExistence type="inferred from homology"/>
<dbReference type="Gene3D" id="1.10.1040.10">
    <property type="entry name" value="N-(1-d-carboxylethyl)-l-norvaline Dehydrogenase, domain 2"/>
    <property type="match status" value="1"/>
</dbReference>
<dbReference type="Gene3D" id="3.40.50.720">
    <property type="entry name" value="NAD(P)-binding Rossmann-like Domain"/>
    <property type="match status" value="1"/>
</dbReference>
<evidence type="ECO:0000313" key="9">
    <source>
        <dbReference type="EMBL" id="MBH8579331.1"/>
    </source>
</evidence>
<sequence length="297" mass="29947">MKIAFIGLGNMGAPMATNLVAAGHDLHVFDLSAEAMRALGEAGASVAASAAAAVEGAAVVISMLPAGAHVKGLYLGRDGAPGLLASLAAETLIIDASTIAPEDAREVAAAAAERGLDYLDAPVSGGVGGAKAGTLTFIVGGSEAGFAKARPVLEGMGKNIFHAGGVGAGQVAKICNNMLLGILMSGTAEALALGVENGLDPAVLSEIMRQSSGGNWVLNGYNPWPGVMENAAASRGYQGGFLTNLMAKDLGLAWELALGSRSAVPMGSQARNLFALHAKAHGELDFSSILKLYRHDD</sequence>
<dbReference type="Pfam" id="PF14833">
    <property type="entry name" value="NAD_binding_11"/>
    <property type="match status" value="1"/>
</dbReference>
<keyword evidence="3 6" id="KW-0560">Oxidoreductase</keyword>
<dbReference type="PROSITE" id="PS00895">
    <property type="entry name" value="3_HYDROXYISOBUT_DH"/>
    <property type="match status" value="1"/>
</dbReference>